<accession>A0ABQ8CXQ9</accession>
<sequence length="73" mass="8405">MIEGSQICISTCSAGDSTCRTSISKSERKMFHEALVSYRKYQLFGGVDWSVKTFTRECRYHCEPCYCNPSWFG</sequence>
<keyword evidence="3" id="KW-1185">Reference proteome</keyword>
<protein>
    <submittedName>
        <fullName evidence="2">Uncharacterized protein</fullName>
    </submittedName>
</protein>
<dbReference type="EMBL" id="JAGKQM010000006">
    <property type="protein sequence ID" value="KAH0921879.1"/>
    <property type="molecule type" value="Genomic_DNA"/>
</dbReference>
<evidence type="ECO:0000313" key="1">
    <source>
        <dbReference type="EMBL" id="KAH0909969.1"/>
    </source>
</evidence>
<evidence type="ECO:0000313" key="3">
    <source>
        <dbReference type="Proteomes" id="UP000824890"/>
    </source>
</evidence>
<gene>
    <name evidence="2" type="ORF">HID58_021897</name>
    <name evidence="1" type="ORF">HID58_033290</name>
</gene>
<reference evidence="2 3" key="1">
    <citation type="submission" date="2021-05" db="EMBL/GenBank/DDBJ databases">
        <title>Genome Assembly of Synthetic Allotetraploid Brassica napus Reveals Homoeologous Exchanges between Subgenomes.</title>
        <authorList>
            <person name="Davis J.T."/>
        </authorList>
    </citation>
    <scope>NUCLEOTIDE SEQUENCE [LARGE SCALE GENOMIC DNA]</scope>
    <source>
        <strain evidence="3">cv. Da-Ae</strain>
        <tissue evidence="2">Seedling</tissue>
    </source>
</reference>
<evidence type="ECO:0000313" key="2">
    <source>
        <dbReference type="EMBL" id="KAH0921879.1"/>
    </source>
</evidence>
<proteinExistence type="predicted"/>
<organism evidence="2 3">
    <name type="scientific">Brassica napus</name>
    <name type="common">Rape</name>
    <dbReference type="NCBI Taxonomy" id="3708"/>
    <lineage>
        <taxon>Eukaryota</taxon>
        <taxon>Viridiplantae</taxon>
        <taxon>Streptophyta</taxon>
        <taxon>Embryophyta</taxon>
        <taxon>Tracheophyta</taxon>
        <taxon>Spermatophyta</taxon>
        <taxon>Magnoliopsida</taxon>
        <taxon>eudicotyledons</taxon>
        <taxon>Gunneridae</taxon>
        <taxon>Pentapetalae</taxon>
        <taxon>rosids</taxon>
        <taxon>malvids</taxon>
        <taxon>Brassicales</taxon>
        <taxon>Brassicaceae</taxon>
        <taxon>Brassiceae</taxon>
        <taxon>Brassica</taxon>
    </lineage>
</organism>
<name>A0ABQ8CXQ9_BRANA</name>
<comment type="caution">
    <text evidence="2">The sequence shown here is derived from an EMBL/GenBank/DDBJ whole genome shotgun (WGS) entry which is preliminary data.</text>
</comment>
<dbReference type="EMBL" id="JAGKQM010000009">
    <property type="protein sequence ID" value="KAH0909969.1"/>
    <property type="molecule type" value="Genomic_DNA"/>
</dbReference>
<dbReference type="Proteomes" id="UP000824890">
    <property type="component" value="Unassembled WGS sequence"/>
</dbReference>